<dbReference type="EMBL" id="JAVDXO010000001">
    <property type="protein sequence ID" value="MDR7305034.1"/>
    <property type="molecule type" value="Genomic_DNA"/>
</dbReference>
<proteinExistence type="predicted"/>
<organism evidence="1 2">
    <name type="scientific">Rhodoferax saidenbachensis</name>
    <dbReference type="NCBI Taxonomy" id="1484693"/>
    <lineage>
        <taxon>Bacteria</taxon>
        <taxon>Pseudomonadati</taxon>
        <taxon>Pseudomonadota</taxon>
        <taxon>Betaproteobacteria</taxon>
        <taxon>Burkholderiales</taxon>
        <taxon>Comamonadaceae</taxon>
        <taxon>Rhodoferax</taxon>
    </lineage>
</organism>
<evidence type="ECO:0000313" key="2">
    <source>
        <dbReference type="Proteomes" id="UP001268089"/>
    </source>
</evidence>
<evidence type="ECO:0000313" key="1">
    <source>
        <dbReference type="EMBL" id="MDR7305034.1"/>
    </source>
</evidence>
<evidence type="ECO:0008006" key="3">
    <source>
        <dbReference type="Google" id="ProtNLM"/>
    </source>
</evidence>
<keyword evidence="2" id="KW-1185">Reference proteome</keyword>
<dbReference type="Proteomes" id="UP001268089">
    <property type="component" value="Unassembled WGS sequence"/>
</dbReference>
<gene>
    <name evidence="1" type="ORF">J2X15_000300</name>
</gene>
<accession>A0ABU1ZHM4</accession>
<comment type="caution">
    <text evidence="1">The sequence shown here is derived from an EMBL/GenBank/DDBJ whole genome shotgun (WGS) entry which is preliminary data.</text>
</comment>
<sequence length="57" mass="6737">MHNMSVDEFRALLIEETRKHMGPTVSVLLSSVPESVGFYERLNMQPIPNGFWFRRER</sequence>
<protein>
    <recommendedName>
        <fullName evidence="3">N-acetyltransferase domain-containing protein</fullName>
    </recommendedName>
</protein>
<reference evidence="1 2" key="1">
    <citation type="submission" date="2023-07" db="EMBL/GenBank/DDBJ databases">
        <title>Sorghum-associated microbial communities from plants grown in Nebraska, USA.</title>
        <authorList>
            <person name="Schachtman D."/>
        </authorList>
    </citation>
    <scope>NUCLEOTIDE SEQUENCE [LARGE SCALE GENOMIC DNA]</scope>
    <source>
        <strain evidence="1 2">BE308</strain>
    </source>
</reference>
<name>A0ABU1ZHM4_9BURK</name>